<accession>A0ABR1IIS6</accession>
<keyword evidence="3" id="KW-1185">Reference proteome</keyword>
<sequence>MWRCDRVLHQRTIQKIRRSPSRLPYDPTKWEEERRDVVDAAGDEDEEEAEGDDVDQLGSADEDGQQKKASKKRKRESEGGASTKAKGTKGAKAKNDGDAPPKKPRASTSKGKKNRNRKSKEMVESEDNADGIEDGPSKKASLPPSTKAKKDNKDDVDEAEKMAEDPEAVIVRDWRHRLQKTFLSNKAVPKEKDMPAMDQLFTAIESYDKMKIEYLQFS</sequence>
<evidence type="ECO:0000313" key="3">
    <source>
        <dbReference type="Proteomes" id="UP001498398"/>
    </source>
</evidence>
<gene>
    <name evidence="2" type="ORF">VKT23_020589</name>
</gene>
<evidence type="ECO:0000313" key="2">
    <source>
        <dbReference type="EMBL" id="KAK7433762.1"/>
    </source>
</evidence>
<dbReference type="EMBL" id="JBANRG010000141">
    <property type="protein sequence ID" value="KAK7433762.1"/>
    <property type="molecule type" value="Genomic_DNA"/>
</dbReference>
<organism evidence="2 3">
    <name type="scientific">Marasmiellus scandens</name>
    <dbReference type="NCBI Taxonomy" id="2682957"/>
    <lineage>
        <taxon>Eukaryota</taxon>
        <taxon>Fungi</taxon>
        <taxon>Dikarya</taxon>
        <taxon>Basidiomycota</taxon>
        <taxon>Agaricomycotina</taxon>
        <taxon>Agaricomycetes</taxon>
        <taxon>Agaricomycetidae</taxon>
        <taxon>Agaricales</taxon>
        <taxon>Marasmiineae</taxon>
        <taxon>Omphalotaceae</taxon>
        <taxon>Marasmiellus</taxon>
    </lineage>
</organism>
<reference evidence="2 3" key="1">
    <citation type="submission" date="2024-01" db="EMBL/GenBank/DDBJ databases">
        <title>A draft genome for the cacao thread blight pathogen Marasmiellus scandens.</title>
        <authorList>
            <person name="Baruah I.K."/>
            <person name="Leung J."/>
            <person name="Bukari Y."/>
            <person name="Amoako-Attah I."/>
            <person name="Meinhardt L.W."/>
            <person name="Bailey B.A."/>
            <person name="Cohen S.P."/>
        </authorList>
    </citation>
    <scope>NUCLEOTIDE SEQUENCE [LARGE SCALE GENOMIC DNA]</scope>
    <source>
        <strain evidence="2 3">GH-19</strain>
    </source>
</reference>
<comment type="caution">
    <text evidence="2">The sequence shown here is derived from an EMBL/GenBank/DDBJ whole genome shotgun (WGS) entry which is preliminary data.</text>
</comment>
<feature type="compositionally biased region" description="Acidic residues" evidence="1">
    <location>
        <begin position="41"/>
        <end position="63"/>
    </location>
</feature>
<feature type="region of interest" description="Disordered" evidence="1">
    <location>
        <begin position="15"/>
        <end position="164"/>
    </location>
</feature>
<feature type="compositionally biased region" description="Basic and acidic residues" evidence="1">
    <location>
        <begin position="148"/>
        <end position="164"/>
    </location>
</feature>
<feature type="compositionally biased region" description="Basic residues" evidence="1">
    <location>
        <begin position="102"/>
        <end position="118"/>
    </location>
</feature>
<feature type="compositionally biased region" description="Basic and acidic residues" evidence="1">
    <location>
        <begin position="28"/>
        <end position="38"/>
    </location>
</feature>
<protein>
    <submittedName>
        <fullName evidence="2">Uncharacterized protein</fullName>
    </submittedName>
</protein>
<name>A0ABR1IIS6_9AGAR</name>
<feature type="compositionally biased region" description="Acidic residues" evidence="1">
    <location>
        <begin position="124"/>
        <end position="133"/>
    </location>
</feature>
<proteinExistence type="predicted"/>
<evidence type="ECO:0000256" key="1">
    <source>
        <dbReference type="SAM" id="MobiDB-lite"/>
    </source>
</evidence>
<dbReference type="Proteomes" id="UP001498398">
    <property type="component" value="Unassembled WGS sequence"/>
</dbReference>